<reference evidence="2 3" key="1">
    <citation type="submission" date="2016-09" db="EMBL/GenBank/DDBJ databases">
        <authorList>
            <person name="Capua I."/>
            <person name="De Benedictis P."/>
            <person name="Joannis T."/>
            <person name="Lombin L.H."/>
            <person name="Cattoli G."/>
        </authorList>
    </citation>
    <scope>NUCLEOTIDE SEQUENCE [LARGE SCALE GENOMIC DNA]</scope>
    <source>
        <strain evidence="2 3">GluBS11</strain>
    </source>
</reference>
<sequence>MMSRKEIMDKIQDIFRNNFDDDTLIITESTSAQDIEDWDSFEQMRLIVAMEHEFKIKLDIRAVAALKDVGDMSRLIEKKLSIAQ</sequence>
<organism evidence="2 3">
    <name type="scientific">Anaerobium acetethylicum</name>
    <dbReference type="NCBI Taxonomy" id="1619234"/>
    <lineage>
        <taxon>Bacteria</taxon>
        <taxon>Bacillati</taxon>
        <taxon>Bacillota</taxon>
        <taxon>Clostridia</taxon>
        <taxon>Lachnospirales</taxon>
        <taxon>Lachnospiraceae</taxon>
        <taxon>Anaerobium</taxon>
    </lineage>
</organism>
<dbReference type="PROSITE" id="PS50075">
    <property type="entry name" value="CARRIER"/>
    <property type="match status" value="1"/>
</dbReference>
<dbReference type="Proteomes" id="UP000199315">
    <property type="component" value="Unassembled WGS sequence"/>
</dbReference>
<dbReference type="Gene3D" id="1.10.1200.10">
    <property type="entry name" value="ACP-like"/>
    <property type="match status" value="1"/>
</dbReference>
<proteinExistence type="predicted"/>
<evidence type="ECO:0000259" key="1">
    <source>
        <dbReference type="PROSITE" id="PS50075"/>
    </source>
</evidence>
<evidence type="ECO:0000313" key="2">
    <source>
        <dbReference type="EMBL" id="SCP96711.1"/>
    </source>
</evidence>
<dbReference type="Pfam" id="PF00550">
    <property type="entry name" value="PP-binding"/>
    <property type="match status" value="1"/>
</dbReference>
<protein>
    <submittedName>
        <fullName evidence="2">Acyl carrier protein</fullName>
    </submittedName>
</protein>
<name>A0A1D3TSB0_9FIRM</name>
<evidence type="ECO:0000313" key="3">
    <source>
        <dbReference type="Proteomes" id="UP000199315"/>
    </source>
</evidence>
<dbReference type="SUPFAM" id="SSF47336">
    <property type="entry name" value="ACP-like"/>
    <property type="match status" value="1"/>
</dbReference>
<dbReference type="EMBL" id="FMKA01000006">
    <property type="protein sequence ID" value="SCP96711.1"/>
    <property type="molecule type" value="Genomic_DNA"/>
</dbReference>
<dbReference type="InterPro" id="IPR009081">
    <property type="entry name" value="PP-bd_ACP"/>
</dbReference>
<accession>A0A1D3TSB0</accession>
<keyword evidence="3" id="KW-1185">Reference proteome</keyword>
<dbReference type="RefSeq" id="WP_242875489.1">
    <property type="nucleotide sequence ID" value="NZ_FMKA01000006.1"/>
</dbReference>
<dbReference type="STRING" id="1619234.SAMN05421730_100612"/>
<gene>
    <name evidence="2" type="ORF">SAMN05421730_100612</name>
</gene>
<dbReference type="AlphaFoldDB" id="A0A1D3TSB0"/>
<dbReference type="InterPro" id="IPR036736">
    <property type="entry name" value="ACP-like_sf"/>
</dbReference>
<feature type="domain" description="Carrier" evidence="1">
    <location>
        <begin position="2"/>
        <end position="80"/>
    </location>
</feature>